<feature type="domain" description="Enoyl-CoA hydratase/isomerase" evidence="4">
    <location>
        <begin position="23"/>
        <end position="362"/>
    </location>
</feature>
<dbReference type="OrthoDB" id="9790967at2"/>
<evidence type="ECO:0000313" key="5">
    <source>
        <dbReference type="EMBL" id="KFZ29573.1"/>
    </source>
</evidence>
<dbReference type="Gene3D" id="3.90.226.10">
    <property type="entry name" value="2-enoyl-CoA Hydratase, Chain A, domain 1"/>
    <property type="match status" value="1"/>
</dbReference>
<dbReference type="InterPro" id="IPR029045">
    <property type="entry name" value="ClpP/crotonase-like_dom_sf"/>
</dbReference>
<dbReference type="GO" id="GO:0005829">
    <property type="term" value="C:cytosol"/>
    <property type="evidence" value="ECO:0007669"/>
    <property type="project" value="TreeGrafter"/>
</dbReference>
<dbReference type="InterPro" id="IPR045004">
    <property type="entry name" value="ECH_dom"/>
</dbReference>
<organism evidence="5 6">
    <name type="scientific">Pseudidiomarina atlantica</name>
    <dbReference type="NCBI Taxonomy" id="1517416"/>
    <lineage>
        <taxon>Bacteria</taxon>
        <taxon>Pseudomonadati</taxon>
        <taxon>Pseudomonadota</taxon>
        <taxon>Gammaproteobacteria</taxon>
        <taxon>Alteromonadales</taxon>
        <taxon>Idiomarinaceae</taxon>
        <taxon>Pseudidiomarina</taxon>
    </lineage>
</organism>
<dbReference type="AlphaFoldDB" id="A0A094L4G0"/>
<sequence>MTDAQTTVVQFEERTTECGKRLGIARLNSEKSLNALSLDMIQLLQPKLDEWAGDDDIAAVWLEGAGEKAFCAGGDIVAMYKAMRDQPGELVDEVADFFSQEYRLDYTIHSFPKPFIVWADGIVMGGGMGLMNGASHRIVTERSLLAMPEVTIGLYPDVGATHFLNQMPAGCGLFLGLTGAHMNASDAQFLHLADHFVASERKQQVLDALSAIQWGETASLNQQKVSDVLQQLGNEDAKLRPAGQVEAQHDLIKQLTAGDDVVSVVEAITTHESDDKWLSRASKTLANGCPMTAHLVWNQLHLGKDLSLPDCFRLELTLSVKCATRGDFAEGIRALLIDKDKQPKWQHASVADVSAEEVDAFFTSPWQQGEHPLADLGA</sequence>
<gene>
    <name evidence="5" type="ORF">IDAT_00230</name>
</gene>
<dbReference type="NCBIfam" id="NF004127">
    <property type="entry name" value="PRK05617.1"/>
    <property type="match status" value="1"/>
</dbReference>
<dbReference type="eggNOG" id="COG1024">
    <property type="taxonomic scope" value="Bacteria"/>
</dbReference>
<proteinExistence type="predicted"/>
<evidence type="ECO:0000313" key="6">
    <source>
        <dbReference type="Proteomes" id="UP000053718"/>
    </source>
</evidence>
<dbReference type="InterPro" id="IPR032259">
    <property type="entry name" value="HIBYL-CoA-H"/>
</dbReference>
<reference evidence="5 6" key="1">
    <citation type="submission" date="2014-06" db="EMBL/GenBank/DDBJ databases">
        <title>Draft genome sequence of Idiomarina sp. MCCC 1A10513.</title>
        <authorList>
            <person name="Du J."/>
            <person name="Lai Q."/>
            <person name="Shao Z."/>
        </authorList>
    </citation>
    <scope>NUCLEOTIDE SEQUENCE [LARGE SCALE GENOMIC DNA]</scope>
    <source>
        <strain evidence="5 6">MCCC 1A10513</strain>
    </source>
</reference>
<evidence type="ECO:0000256" key="1">
    <source>
        <dbReference type="ARBA" id="ARBA00001709"/>
    </source>
</evidence>
<dbReference type="SUPFAM" id="SSF52096">
    <property type="entry name" value="ClpP/crotonase"/>
    <property type="match status" value="1"/>
</dbReference>
<dbReference type="GO" id="GO:0003860">
    <property type="term" value="F:3-hydroxyisobutyryl-CoA hydrolase activity"/>
    <property type="evidence" value="ECO:0007669"/>
    <property type="project" value="UniProtKB-EC"/>
</dbReference>
<dbReference type="CDD" id="cd06558">
    <property type="entry name" value="crotonase-like"/>
    <property type="match status" value="1"/>
</dbReference>
<comment type="caution">
    <text evidence="5">The sequence shown here is derived from an EMBL/GenBank/DDBJ whole genome shotgun (WGS) entry which is preliminary data.</text>
</comment>
<protein>
    <recommendedName>
        <fullName evidence="2">3-hydroxyisobutyryl-CoA hydrolase</fullName>
        <ecNumber evidence="2">3.1.2.4</ecNumber>
    </recommendedName>
</protein>
<dbReference type="PANTHER" id="PTHR43176:SF3">
    <property type="entry name" value="3-HYDROXYISOBUTYRYL-COA HYDROLASE, MITOCHONDRIAL"/>
    <property type="match status" value="1"/>
</dbReference>
<evidence type="ECO:0000256" key="2">
    <source>
        <dbReference type="ARBA" id="ARBA00011915"/>
    </source>
</evidence>
<dbReference type="PANTHER" id="PTHR43176">
    <property type="entry name" value="3-HYDROXYISOBUTYRYL-COA HYDROLASE-RELATED"/>
    <property type="match status" value="1"/>
</dbReference>
<dbReference type="EMBL" id="JPIN01000001">
    <property type="protein sequence ID" value="KFZ29573.1"/>
    <property type="molecule type" value="Genomic_DNA"/>
</dbReference>
<evidence type="ECO:0000259" key="4">
    <source>
        <dbReference type="Pfam" id="PF16113"/>
    </source>
</evidence>
<dbReference type="Pfam" id="PF16113">
    <property type="entry name" value="ECH_2"/>
    <property type="match status" value="1"/>
</dbReference>
<comment type="catalytic activity">
    <reaction evidence="1">
        <text>3-hydroxy-2-methylpropanoyl-CoA + H2O = 3-hydroxy-2-methylpropanoate + CoA + H(+)</text>
        <dbReference type="Rhea" id="RHEA:20888"/>
        <dbReference type="ChEBI" id="CHEBI:11805"/>
        <dbReference type="ChEBI" id="CHEBI:15377"/>
        <dbReference type="ChEBI" id="CHEBI:15378"/>
        <dbReference type="ChEBI" id="CHEBI:57287"/>
        <dbReference type="ChEBI" id="CHEBI:57340"/>
        <dbReference type="EC" id="3.1.2.4"/>
    </reaction>
</comment>
<dbReference type="GO" id="GO:0006574">
    <property type="term" value="P:L-valine catabolic process"/>
    <property type="evidence" value="ECO:0007669"/>
    <property type="project" value="TreeGrafter"/>
</dbReference>
<evidence type="ECO:0000256" key="3">
    <source>
        <dbReference type="ARBA" id="ARBA00022801"/>
    </source>
</evidence>
<dbReference type="RefSeq" id="WP_034729017.1">
    <property type="nucleotide sequence ID" value="NZ_JPIN01000001.1"/>
</dbReference>
<dbReference type="STRING" id="1517416.IDAT_00230"/>
<dbReference type="EC" id="3.1.2.4" evidence="2"/>
<accession>A0A094L4G0</accession>
<dbReference type="Proteomes" id="UP000053718">
    <property type="component" value="Unassembled WGS sequence"/>
</dbReference>
<name>A0A094L4G0_9GAMM</name>
<keyword evidence="6" id="KW-1185">Reference proteome</keyword>
<keyword evidence="3" id="KW-0378">Hydrolase</keyword>